<dbReference type="InterPro" id="IPR035979">
    <property type="entry name" value="RBD_domain_sf"/>
</dbReference>
<evidence type="ECO:0000256" key="10">
    <source>
        <dbReference type="PROSITE-ProRule" id="PRU00176"/>
    </source>
</evidence>
<dbReference type="VEuPathDB" id="CryptoDB:Vbra_11729"/>
<evidence type="ECO:0000256" key="6">
    <source>
        <dbReference type="ARBA" id="ARBA00022884"/>
    </source>
</evidence>
<comment type="subcellular location">
    <subcellularLocation>
        <location evidence="1">Nucleus</location>
    </subcellularLocation>
</comment>
<dbReference type="SUPFAM" id="SSF54928">
    <property type="entry name" value="RNA-binding domain, RBD"/>
    <property type="match status" value="1"/>
</dbReference>
<dbReference type="STRING" id="1169540.A0A0G4EH10"/>
<dbReference type="InterPro" id="IPR012677">
    <property type="entry name" value="Nucleotide-bd_a/b_plait_sf"/>
</dbReference>
<dbReference type="AlphaFoldDB" id="A0A0G4EH10"/>
<evidence type="ECO:0000256" key="7">
    <source>
        <dbReference type="ARBA" id="ARBA00023187"/>
    </source>
</evidence>
<keyword evidence="7" id="KW-0508">mRNA splicing</keyword>
<keyword evidence="6 10" id="KW-0694">RNA-binding</keyword>
<dbReference type="InterPro" id="IPR000504">
    <property type="entry name" value="RRM_dom"/>
</dbReference>
<feature type="region of interest" description="Disordered" evidence="11">
    <location>
        <begin position="221"/>
        <end position="271"/>
    </location>
</feature>
<dbReference type="GO" id="GO:0008380">
    <property type="term" value="P:RNA splicing"/>
    <property type="evidence" value="ECO:0007669"/>
    <property type="project" value="UniProtKB-KW"/>
</dbReference>
<dbReference type="CDD" id="cd12335">
    <property type="entry name" value="RRM2_SF3B4"/>
    <property type="match status" value="1"/>
</dbReference>
<dbReference type="OrthoDB" id="10259687at2759"/>
<dbReference type="PANTHER" id="PTHR48030:SF3">
    <property type="entry name" value="SPLICING FACTOR 3B SUBUNIT 4"/>
    <property type="match status" value="1"/>
</dbReference>
<dbReference type="GO" id="GO:0006397">
    <property type="term" value="P:mRNA processing"/>
    <property type="evidence" value="ECO:0007669"/>
    <property type="project" value="UniProtKB-KW"/>
</dbReference>
<dbReference type="PhylomeDB" id="A0A0G4EH10"/>
<name>A0A0G4EH10_VITBC</name>
<evidence type="ECO:0000313" key="13">
    <source>
        <dbReference type="EMBL" id="CEL95005.1"/>
    </source>
</evidence>
<dbReference type="Proteomes" id="UP000041254">
    <property type="component" value="Unassembled WGS sequence"/>
</dbReference>
<dbReference type="PROSITE" id="PS50102">
    <property type="entry name" value="RRM"/>
    <property type="match status" value="2"/>
</dbReference>
<evidence type="ECO:0000259" key="12">
    <source>
        <dbReference type="PROSITE" id="PS50102"/>
    </source>
</evidence>
<dbReference type="FunFam" id="3.30.70.330:FF:000059">
    <property type="entry name" value="splicing factor 3B subunit 4"/>
    <property type="match status" value="1"/>
</dbReference>
<dbReference type="Gene3D" id="3.30.70.330">
    <property type="match status" value="2"/>
</dbReference>
<dbReference type="GO" id="GO:0048026">
    <property type="term" value="P:positive regulation of mRNA splicing, via spliceosome"/>
    <property type="evidence" value="ECO:0007669"/>
    <property type="project" value="TreeGrafter"/>
</dbReference>
<feature type="compositionally biased region" description="Pro residues" evidence="11">
    <location>
        <begin position="249"/>
        <end position="271"/>
    </location>
</feature>
<evidence type="ECO:0000256" key="9">
    <source>
        <dbReference type="ARBA" id="ARBA00070533"/>
    </source>
</evidence>
<feature type="compositionally biased region" description="Low complexity" evidence="11">
    <location>
        <begin position="221"/>
        <end position="230"/>
    </location>
</feature>
<dbReference type="Pfam" id="PF00076">
    <property type="entry name" value="RRM_1"/>
    <property type="match status" value="2"/>
</dbReference>
<dbReference type="GO" id="GO:0071011">
    <property type="term" value="C:precatalytic spliceosome"/>
    <property type="evidence" value="ECO:0007669"/>
    <property type="project" value="TreeGrafter"/>
</dbReference>
<dbReference type="EMBL" id="CDMY01000227">
    <property type="protein sequence ID" value="CEL95005.1"/>
    <property type="molecule type" value="Genomic_DNA"/>
</dbReference>
<evidence type="ECO:0000256" key="5">
    <source>
        <dbReference type="ARBA" id="ARBA00022737"/>
    </source>
</evidence>
<dbReference type="OMA" id="IVWELMI"/>
<evidence type="ECO:0000256" key="3">
    <source>
        <dbReference type="ARBA" id="ARBA00022664"/>
    </source>
</evidence>
<comment type="similarity">
    <text evidence="2">Belongs to the SF3B4 family.</text>
</comment>
<evidence type="ECO:0000256" key="2">
    <source>
        <dbReference type="ARBA" id="ARBA00008363"/>
    </source>
</evidence>
<dbReference type="CDD" id="cd12334">
    <property type="entry name" value="RRM1_SF3B4"/>
    <property type="match status" value="1"/>
</dbReference>
<keyword evidence="14" id="KW-1185">Reference proteome</keyword>
<feature type="domain" description="RRM" evidence="12">
    <location>
        <begin position="106"/>
        <end position="184"/>
    </location>
</feature>
<dbReference type="PANTHER" id="PTHR48030">
    <property type="entry name" value="SPLICING FACTOR 3B SUBUNIT 4"/>
    <property type="match status" value="1"/>
</dbReference>
<evidence type="ECO:0000256" key="1">
    <source>
        <dbReference type="ARBA" id="ARBA00004123"/>
    </source>
</evidence>
<keyword evidence="8" id="KW-0539">Nucleus</keyword>
<reference evidence="13 14" key="1">
    <citation type="submission" date="2014-11" db="EMBL/GenBank/DDBJ databases">
        <authorList>
            <person name="Zhu J."/>
            <person name="Qi W."/>
            <person name="Song R."/>
        </authorList>
    </citation>
    <scope>NUCLEOTIDE SEQUENCE [LARGE SCALE GENOMIC DNA]</scope>
</reference>
<dbReference type="InParanoid" id="A0A0G4EH10"/>
<feature type="domain" description="RRM" evidence="12">
    <location>
        <begin position="19"/>
        <end position="97"/>
    </location>
</feature>
<dbReference type="GO" id="GO:0005730">
    <property type="term" value="C:nucleolus"/>
    <property type="evidence" value="ECO:0007669"/>
    <property type="project" value="TreeGrafter"/>
</dbReference>
<evidence type="ECO:0000256" key="11">
    <source>
        <dbReference type="SAM" id="MobiDB-lite"/>
    </source>
</evidence>
<keyword evidence="3" id="KW-0507">mRNA processing</keyword>
<evidence type="ECO:0000256" key="4">
    <source>
        <dbReference type="ARBA" id="ARBA00022728"/>
    </source>
</evidence>
<dbReference type="FunFam" id="3.30.70.330:FF:000505">
    <property type="entry name" value="Splicing factor 3B subunit 4"/>
    <property type="match status" value="1"/>
</dbReference>
<organism evidence="13 14">
    <name type="scientific">Vitrella brassicaformis (strain CCMP3155)</name>
    <dbReference type="NCBI Taxonomy" id="1169540"/>
    <lineage>
        <taxon>Eukaryota</taxon>
        <taxon>Sar</taxon>
        <taxon>Alveolata</taxon>
        <taxon>Colpodellida</taxon>
        <taxon>Vitrellaceae</taxon>
        <taxon>Vitrella</taxon>
    </lineage>
</organism>
<proteinExistence type="inferred from homology"/>
<accession>A0A0G4EH10</accession>
<dbReference type="SMART" id="SM00360">
    <property type="entry name" value="RRM"/>
    <property type="match status" value="2"/>
</dbReference>
<evidence type="ECO:0000256" key="8">
    <source>
        <dbReference type="ARBA" id="ARBA00023242"/>
    </source>
</evidence>
<dbReference type="InterPro" id="IPR034158">
    <property type="entry name" value="SF3B4_RRM1"/>
</dbReference>
<dbReference type="GO" id="GO:0003723">
    <property type="term" value="F:RNA binding"/>
    <property type="evidence" value="ECO:0007669"/>
    <property type="project" value="UniProtKB-UniRule"/>
</dbReference>
<keyword evidence="5" id="KW-0677">Repeat</keyword>
<protein>
    <recommendedName>
        <fullName evidence="9">Splicing factor 3B subunit 4</fullName>
    </recommendedName>
</protein>
<feature type="compositionally biased region" description="Low complexity" evidence="11">
    <location>
        <begin position="237"/>
        <end position="248"/>
    </location>
</feature>
<dbReference type="InterPro" id="IPR052084">
    <property type="entry name" value="SF3B4_spliceosome_assoc"/>
</dbReference>
<sequence>MGSRGVADISQVYERNQEATAYCGNLDPRVDEETLWELFIQCGPVKNVHIPRDKVTGGHSGYGFVEFHSEEDCDYAIKIMNMVKLYTKPLRCNKSAQDKRTQEVGANLFIGNLDPEVDEKLLYDTFSAFGVLLYAKVMRDPESGESKGYGFVAYDAFEYSDAAMQAMNGQFLCNRPVHVSYAYKKDTKGERHGAAAERLIAANRPKDLKIRPPHTMFANVPTAPAPLASAGPPPGLTAPTSTSAASMAGPPPGLAPPGIPPQNFRPPVGMPAPPMAVPTLPPGMPPPPMPFFPPGMPPFAPPAQ</sequence>
<dbReference type="InterPro" id="IPR034159">
    <property type="entry name" value="SF3B4_RRM2"/>
</dbReference>
<keyword evidence="4" id="KW-0747">Spliceosome</keyword>
<gene>
    <name evidence="13" type="ORF">Vbra_11729</name>
</gene>
<evidence type="ECO:0000313" key="14">
    <source>
        <dbReference type="Proteomes" id="UP000041254"/>
    </source>
</evidence>